<comment type="caution">
    <text evidence="2">The sequence shown here is derived from an EMBL/GenBank/DDBJ whole genome shotgun (WGS) entry which is preliminary data.</text>
</comment>
<proteinExistence type="predicted"/>
<feature type="region of interest" description="Disordered" evidence="1">
    <location>
        <begin position="1"/>
        <end position="20"/>
    </location>
</feature>
<name>A0ABW5VMR6_9MICO</name>
<evidence type="ECO:0000313" key="3">
    <source>
        <dbReference type="Proteomes" id="UP001597479"/>
    </source>
</evidence>
<organism evidence="2 3">
    <name type="scientific">Promicromonospora vindobonensis</name>
    <dbReference type="NCBI Taxonomy" id="195748"/>
    <lineage>
        <taxon>Bacteria</taxon>
        <taxon>Bacillati</taxon>
        <taxon>Actinomycetota</taxon>
        <taxon>Actinomycetes</taxon>
        <taxon>Micrococcales</taxon>
        <taxon>Promicromonosporaceae</taxon>
        <taxon>Promicromonospora</taxon>
    </lineage>
</organism>
<dbReference type="EMBL" id="JBHUOG010000001">
    <property type="protein sequence ID" value="MFD2792570.1"/>
    <property type="molecule type" value="Genomic_DNA"/>
</dbReference>
<keyword evidence="3" id="KW-1185">Reference proteome</keyword>
<sequence length="51" mass="5455">MTAPAGIGSVTHDATTHRAQCHHEGCPWTIATPVEGKAAKELMHHNAEEHS</sequence>
<reference evidence="3" key="1">
    <citation type="journal article" date="2019" name="Int. J. Syst. Evol. Microbiol.">
        <title>The Global Catalogue of Microorganisms (GCM) 10K type strain sequencing project: providing services to taxonomists for standard genome sequencing and annotation.</title>
        <authorList>
            <consortium name="The Broad Institute Genomics Platform"/>
            <consortium name="The Broad Institute Genome Sequencing Center for Infectious Disease"/>
            <person name="Wu L."/>
            <person name="Ma J."/>
        </authorList>
    </citation>
    <scope>NUCLEOTIDE SEQUENCE [LARGE SCALE GENOMIC DNA]</scope>
    <source>
        <strain evidence="3">CCM 7044</strain>
    </source>
</reference>
<dbReference type="RefSeq" id="WP_377180319.1">
    <property type="nucleotide sequence ID" value="NZ_JBHUOG010000001.1"/>
</dbReference>
<gene>
    <name evidence="2" type="ORF">ACFS27_03315</name>
</gene>
<dbReference type="Proteomes" id="UP001597479">
    <property type="component" value="Unassembled WGS sequence"/>
</dbReference>
<evidence type="ECO:0000313" key="2">
    <source>
        <dbReference type="EMBL" id="MFD2792570.1"/>
    </source>
</evidence>
<protein>
    <recommendedName>
        <fullName evidence="4">Small metal-binding protein</fullName>
    </recommendedName>
</protein>
<accession>A0ABW5VMR6</accession>
<evidence type="ECO:0008006" key="4">
    <source>
        <dbReference type="Google" id="ProtNLM"/>
    </source>
</evidence>
<evidence type="ECO:0000256" key="1">
    <source>
        <dbReference type="SAM" id="MobiDB-lite"/>
    </source>
</evidence>